<proteinExistence type="predicted"/>
<dbReference type="InterPro" id="IPR001753">
    <property type="entry name" value="Enoyl-CoA_hydra/iso"/>
</dbReference>
<comment type="caution">
    <text evidence="1">The sequence shown here is derived from an EMBL/GenBank/DDBJ whole genome shotgun (WGS) entry which is preliminary data.</text>
</comment>
<evidence type="ECO:0000313" key="2">
    <source>
        <dbReference type="Proteomes" id="UP000297729"/>
    </source>
</evidence>
<dbReference type="SUPFAM" id="SSF52096">
    <property type="entry name" value="ClpP/crotonase"/>
    <property type="match status" value="1"/>
</dbReference>
<dbReference type="OrthoDB" id="5287258at2"/>
<dbReference type="RefSeq" id="WP_135203392.1">
    <property type="nucleotide sequence ID" value="NZ_SPVG01000203.1"/>
</dbReference>
<accession>A0A4Y9S7C4</accession>
<dbReference type="CDD" id="cd06558">
    <property type="entry name" value="crotonase-like"/>
    <property type="match status" value="1"/>
</dbReference>
<evidence type="ECO:0000313" key="1">
    <source>
        <dbReference type="EMBL" id="TFW17502.1"/>
    </source>
</evidence>
<reference evidence="1 2" key="1">
    <citation type="submission" date="2019-03" db="EMBL/GenBank/DDBJ databases">
        <title>Draft Genome Sequence of Duganella callidus sp. nov., a Novel Duganella Species Isolated from Cultivated Soil.</title>
        <authorList>
            <person name="Raths R."/>
            <person name="Peta V."/>
            <person name="Bucking H."/>
        </authorList>
    </citation>
    <scope>NUCLEOTIDE SEQUENCE [LARGE SCALE GENOMIC DNA]</scope>
    <source>
        <strain evidence="1 2">DN04</strain>
    </source>
</reference>
<organism evidence="1 2">
    <name type="scientific">Duganella callida</name>
    <dbReference type="NCBI Taxonomy" id="2561932"/>
    <lineage>
        <taxon>Bacteria</taxon>
        <taxon>Pseudomonadati</taxon>
        <taxon>Pseudomonadota</taxon>
        <taxon>Betaproteobacteria</taxon>
        <taxon>Burkholderiales</taxon>
        <taxon>Oxalobacteraceae</taxon>
        <taxon>Telluria group</taxon>
        <taxon>Duganella</taxon>
    </lineage>
</organism>
<dbReference type="Gene3D" id="3.90.226.10">
    <property type="entry name" value="2-enoyl-CoA Hydratase, Chain A, domain 1"/>
    <property type="match status" value="1"/>
</dbReference>
<dbReference type="GO" id="GO:0006635">
    <property type="term" value="P:fatty acid beta-oxidation"/>
    <property type="evidence" value="ECO:0007669"/>
    <property type="project" value="TreeGrafter"/>
</dbReference>
<dbReference type="AlphaFoldDB" id="A0A4Y9S7C4"/>
<dbReference type="PANTHER" id="PTHR11941">
    <property type="entry name" value="ENOYL-COA HYDRATASE-RELATED"/>
    <property type="match status" value="1"/>
</dbReference>
<keyword evidence="1" id="KW-0413">Isomerase</keyword>
<dbReference type="InterPro" id="IPR029045">
    <property type="entry name" value="ClpP/crotonase-like_dom_sf"/>
</dbReference>
<protein>
    <submittedName>
        <fullName evidence="1">Enoyl-CoA hydratase/isomerase family protein</fullName>
    </submittedName>
</protein>
<dbReference type="Pfam" id="PF00378">
    <property type="entry name" value="ECH_1"/>
    <property type="match status" value="1"/>
</dbReference>
<sequence>MISIRHDGKVLNAQLDARAINPLSRLFQRELAGLVARLESRRGELVAAVIGFGTDGGDSRHEHAHLLALTPAQISDCMQMLSAYNALLRRLEAPGMPVIANLGGAVSGHALGLALACHCRIALDDVHLSLPQVQRGLAPVAGEVARTVRLAGLRGAAPILLEGATLDAAQARQAGLLHHVAASRTELARLTYAARAQRQAIQPWDARNSSLPGGGPRSAAMRDWLQLAPARAGLEQPAVAATLCAMVEGAQVGFDCALLLESRYFCHTVMNSARNNYAFSF</sequence>
<dbReference type="Proteomes" id="UP000297729">
    <property type="component" value="Unassembled WGS sequence"/>
</dbReference>
<keyword evidence="2" id="KW-1185">Reference proteome</keyword>
<gene>
    <name evidence="1" type="ORF">E4L98_20465</name>
</gene>
<dbReference type="EMBL" id="SPVG01000203">
    <property type="protein sequence ID" value="TFW17502.1"/>
    <property type="molecule type" value="Genomic_DNA"/>
</dbReference>
<dbReference type="PANTHER" id="PTHR11941:SF54">
    <property type="entry name" value="ENOYL-COA HYDRATASE, MITOCHONDRIAL"/>
    <property type="match status" value="1"/>
</dbReference>
<dbReference type="GO" id="GO:0016853">
    <property type="term" value="F:isomerase activity"/>
    <property type="evidence" value="ECO:0007669"/>
    <property type="project" value="UniProtKB-KW"/>
</dbReference>
<name>A0A4Y9S7C4_9BURK</name>